<dbReference type="PROSITE" id="PS50016">
    <property type="entry name" value="ZF_PHD_2"/>
    <property type="match status" value="1"/>
</dbReference>
<organism evidence="7 8">
    <name type="scientific">Holothuria leucospilota</name>
    <name type="common">Black long sea cucumber</name>
    <name type="synonym">Mertensiothuria leucospilota</name>
    <dbReference type="NCBI Taxonomy" id="206669"/>
    <lineage>
        <taxon>Eukaryota</taxon>
        <taxon>Metazoa</taxon>
        <taxon>Echinodermata</taxon>
        <taxon>Eleutherozoa</taxon>
        <taxon>Echinozoa</taxon>
        <taxon>Holothuroidea</taxon>
        <taxon>Aspidochirotacea</taxon>
        <taxon>Aspidochirotida</taxon>
        <taxon>Holothuriidae</taxon>
        <taxon>Holothuria</taxon>
    </lineage>
</organism>
<dbReference type="Pfam" id="PF00628">
    <property type="entry name" value="PHD"/>
    <property type="match status" value="1"/>
</dbReference>
<dbReference type="EMBL" id="JAIZAY010000003">
    <property type="protein sequence ID" value="KAJ8044753.1"/>
    <property type="molecule type" value="Genomic_DNA"/>
</dbReference>
<evidence type="ECO:0000256" key="4">
    <source>
        <dbReference type="PROSITE-ProRule" id="PRU00146"/>
    </source>
</evidence>
<dbReference type="SMART" id="SM00249">
    <property type="entry name" value="PHD"/>
    <property type="match status" value="1"/>
</dbReference>
<dbReference type="InterPro" id="IPR019787">
    <property type="entry name" value="Znf_PHD-finger"/>
</dbReference>
<evidence type="ECO:0000259" key="6">
    <source>
        <dbReference type="PROSITE" id="PS50016"/>
    </source>
</evidence>
<name>A0A9Q1CHB6_HOLLE</name>
<sequence>MCLLLILGGAIEVNPGPGFYCGVCSKLVKKRDKAVECDGCVKWVHTRCASIDNAEYTLLQLSNPDDKWYCPNCSSPCGICAQMVLGTDPAIE</sequence>
<evidence type="ECO:0000313" key="8">
    <source>
        <dbReference type="Proteomes" id="UP001152320"/>
    </source>
</evidence>
<evidence type="ECO:0000256" key="1">
    <source>
        <dbReference type="ARBA" id="ARBA00022723"/>
    </source>
</evidence>
<feature type="signal peptide" evidence="5">
    <location>
        <begin position="1"/>
        <end position="18"/>
    </location>
</feature>
<dbReference type="InterPro" id="IPR001965">
    <property type="entry name" value="Znf_PHD"/>
</dbReference>
<dbReference type="Proteomes" id="UP001152320">
    <property type="component" value="Chromosome 3"/>
</dbReference>
<keyword evidence="1" id="KW-0479">Metal-binding</keyword>
<accession>A0A9Q1CHB6</accession>
<evidence type="ECO:0000313" key="7">
    <source>
        <dbReference type="EMBL" id="KAJ8044753.1"/>
    </source>
</evidence>
<feature type="domain" description="PHD-type" evidence="6">
    <location>
        <begin position="18"/>
        <end position="76"/>
    </location>
</feature>
<dbReference type="PROSITE" id="PS01359">
    <property type="entry name" value="ZF_PHD_1"/>
    <property type="match status" value="1"/>
</dbReference>
<protein>
    <submittedName>
        <fullName evidence="7">Histone-lysine N-methyltransferase ATX3</fullName>
    </submittedName>
</protein>
<gene>
    <name evidence="7" type="ORF">HOLleu_07594</name>
</gene>
<dbReference type="Gene3D" id="3.30.40.10">
    <property type="entry name" value="Zinc/RING finger domain, C3HC4 (zinc finger)"/>
    <property type="match status" value="1"/>
</dbReference>
<keyword evidence="3" id="KW-0862">Zinc</keyword>
<dbReference type="InterPro" id="IPR019786">
    <property type="entry name" value="Zinc_finger_PHD-type_CS"/>
</dbReference>
<keyword evidence="8" id="KW-1185">Reference proteome</keyword>
<evidence type="ECO:0000256" key="5">
    <source>
        <dbReference type="SAM" id="SignalP"/>
    </source>
</evidence>
<dbReference type="SUPFAM" id="SSF57903">
    <property type="entry name" value="FYVE/PHD zinc finger"/>
    <property type="match status" value="1"/>
</dbReference>
<feature type="chain" id="PRO_5040442308" evidence="5">
    <location>
        <begin position="19"/>
        <end position="92"/>
    </location>
</feature>
<dbReference type="InterPro" id="IPR011011">
    <property type="entry name" value="Znf_FYVE_PHD"/>
</dbReference>
<dbReference type="GO" id="GO:0008270">
    <property type="term" value="F:zinc ion binding"/>
    <property type="evidence" value="ECO:0007669"/>
    <property type="project" value="UniProtKB-KW"/>
</dbReference>
<keyword evidence="5" id="KW-0732">Signal</keyword>
<dbReference type="OrthoDB" id="7479450at2759"/>
<keyword evidence="2 4" id="KW-0863">Zinc-finger</keyword>
<evidence type="ECO:0000256" key="2">
    <source>
        <dbReference type="ARBA" id="ARBA00022771"/>
    </source>
</evidence>
<dbReference type="InterPro" id="IPR013083">
    <property type="entry name" value="Znf_RING/FYVE/PHD"/>
</dbReference>
<dbReference type="AlphaFoldDB" id="A0A9Q1CHB6"/>
<comment type="caution">
    <text evidence="7">The sequence shown here is derived from an EMBL/GenBank/DDBJ whole genome shotgun (WGS) entry which is preliminary data.</text>
</comment>
<reference evidence="7" key="1">
    <citation type="submission" date="2021-10" db="EMBL/GenBank/DDBJ databases">
        <title>Tropical sea cucumber genome reveals ecological adaptation and Cuvierian tubules defense mechanism.</title>
        <authorList>
            <person name="Chen T."/>
        </authorList>
    </citation>
    <scope>NUCLEOTIDE SEQUENCE</scope>
    <source>
        <strain evidence="7">Nanhai2018</strain>
        <tissue evidence="7">Muscle</tissue>
    </source>
</reference>
<proteinExistence type="predicted"/>
<evidence type="ECO:0000256" key="3">
    <source>
        <dbReference type="ARBA" id="ARBA00022833"/>
    </source>
</evidence>